<dbReference type="GO" id="GO:0005886">
    <property type="term" value="C:plasma membrane"/>
    <property type="evidence" value="ECO:0007669"/>
    <property type="project" value="UniProtKB-SubCell"/>
</dbReference>
<organism evidence="8 9">
    <name type="scientific">Staphylococcus argensis</name>
    <dbReference type="NCBI Taxonomy" id="1607738"/>
    <lineage>
        <taxon>Bacteria</taxon>
        <taxon>Bacillati</taxon>
        <taxon>Bacillota</taxon>
        <taxon>Bacilli</taxon>
        <taxon>Bacillales</taxon>
        <taxon>Staphylococcaceae</taxon>
        <taxon>Staphylococcus</taxon>
    </lineage>
</organism>
<comment type="subcellular location">
    <subcellularLocation>
        <location evidence="1">Cell membrane</location>
        <topology evidence="1">Multi-pass membrane protein</topology>
    </subcellularLocation>
</comment>
<keyword evidence="3" id="KW-1003">Cell membrane</keyword>
<comment type="similarity">
    <text evidence="2">Belongs to the UPF0410 family.</text>
</comment>
<evidence type="ECO:0000256" key="3">
    <source>
        <dbReference type="ARBA" id="ARBA00022475"/>
    </source>
</evidence>
<evidence type="ECO:0000256" key="7">
    <source>
        <dbReference type="SAM" id="Phobius"/>
    </source>
</evidence>
<name>A0A2K4FDF8_9STAP</name>
<evidence type="ECO:0000256" key="6">
    <source>
        <dbReference type="ARBA" id="ARBA00023136"/>
    </source>
</evidence>
<evidence type="ECO:0000256" key="1">
    <source>
        <dbReference type="ARBA" id="ARBA00004651"/>
    </source>
</evidence>
<keyword evidence="9" id="KW-1185">Reference proteome</keyword>
<evidence type="ECO:0000256" key="4">
    <source>
        <dbReference type="ARBA" id="ARBA00022692"/>
    </source>
</evidence>
<keyword evidence="6 7" id="KW-0472">Membrane</keyword>
<protein>
    <submittedName>
        <fullName evidence="8">GlsB/YeaQ/YmgE family stress response membrane protein</fullName>
    </submittedName>
</protein>
<dbReference type="PANTHER" id="PTHR33884">
    <property type="entry name" value="UPF0410 PROTEIN YMGE"/>
    <property type="match status" value="1"/>
</dbReference>
<dbReference type="Pfam" id="PF04226">
    <property type="entry name" value="Transgly_assoc"/>
    <property type="match status" value="1"/>
</dbReference>
<feature type="transmembrane region" description="Helical" evidence="7">
    <location>
        <begin position="30"/>
        <end position="53"/>
    </location>
</feature>
<keyword evidence="4 7" id="KW-0812">Transmembrane</keyword>
<dbReference type="EMBL" id="PPPX01000001">
    <property type="protein sequence ID" value="POA09379.1"/>
    <property type="molecule type" value="Genomic_DNA"/>
</dbReference>
<reference evidence="8 9" key="1">
    <citation type="submission" date="2017-08" db="EMBL/GenBank/DDBJ databases">
        <title>Draft genome sequences of 64 type strains of genus Staph aureus.</title>
        <authorList>
            <person name="Cole K."/>
            <person name="Golubchik T."/>
            <person name="Russell J."/>
            <person name="Foster D."/>
            <person name="Llewelyn M."/>
            <person name="Wilson D."/>
            <person name="Crook D."/>
            <person name="Paul J."/>
        </authorList>
    </citation>
    <scope>NUCLEOTIDE SEQUENCE [LARGE SCALE GENOMIC DNA]</scope>
    <source>
        <strain evidence="8 9">DSM 29875</strain>
    </source>
</reference>
<evidence type="ECO:0000313" key="9">
    <source>
        <dbReference type="Proteomes" id="UP000242712"/>
    </source>
</evidence>
<dbReference type="PANTHER" id="PTHR33884:SF3">
    <property type="entry name" value="UPF0410 PROTEIN YMGE"/>
    <property type="match status" value="1"/>
</dbReference>
<dbReference type="RefSeq" id="WP_103370778.1">
    <property type="nucleotide sequence ID" value="NZ_CBCRVO010000001.1"/>
</dbReference>
<sequence>MLSFIVMLIVGGIIGWLAGLIVGKDIPGGIIGNIIAGIVGSFLGQWIFGLFGAKNFGPHPGGVHIIPALIGTIVLVLIVSFIVGKLRGKK</sequence>
<evidence type="ECO:0000256" key="2">
    <source>
        <dbReference type="ARBA" id="ARBA00011006"/>
    </source>
</evidence>
<dbReference type="GeneID" id="98296933"/>
<dbReference type="InterPro" id="IPR007341">
    <property type="entry name" value="Transgly_assoc"/>
</dbReference>
<gene>
    <name evidence="8" type="ORF">CD039_01055</name>
</gene>
<comment type="caution">
    <text evidence="8">The sequence shown here is derived from an EMBL/GenBank/DDBJ whole genome shotgun (WGS) entry which is preliminary data.</text>
</comment>
<accession>A0A2K4FDF8</accession>
<feature type="transmembrane region" description="Helical" evidence="7">
    <location>
        <begin position="6"/>
        <end position="23"/>
    </location>
</feature>
<evidence type="ECO:0000256" key="5">
    <source>
        <dbReference type="ARBA" id="ARBA00022989"/>
    </source>
</evidence>
<keyword evidence="5 7" id="KW-1133">Transmembrane helix</keyword>
<dbReference type="OrthoDB" id="1632160at2"/>
<dbReference type="Proteomes" id="UP000242712">
    <property type="component" value="Unassembled WGS sequence"/>
</dbReference>
<proteinExistence type="inferred from homology"/>
<dbReference type="AlphaFoldDB" id="A0A2K4FDF8"/>
<evidence type="ECO:0000313" key="8">
    <source>
        <dbReference type="EMBL" id="POA09379.1"/>
    </source>
</evidence>
<feature type="transmembrane region" description="Helical" evidence="7">
    <location>
        <begin position="65"/>
        <end position="84"/>
    </location>
</feature>